<feature type="chain" id="PRO_5026329996" description="Carboxypeptidase regulatory-like domain-containing protein" evidence="1">
    <location>
        <begin position="18"/>
        <end position="555"/>
    </location>
</feature>
<reference evidence="2 3" key="1">
    <citation type="submission" date="2020-02" db="EMBL/GenBank/DDBJ databases">
        <title>A complete genome of a marine bacterium Vibrio sp. ZWAL4003 isolated from the mangrove sediment with the ability to degrade polysaccharides.</title>
        <authorList>
            <person name="Wu J."/>
            <person name="Qu W."/>
            <person name="Zeng R."/>
        </authorList>
    </citation>
    <scope>NUCLEOTIDE SEQUENCE [LARGE SCALE GENOMIC DNA]</scope>
    <source>
        <strain evidence="2 3">ZWAL4003</strain>
    </source>
</reference>
<dbReference type="Proteomes" id="UP000503003">
    <property type="component" value="Chromosome 1"/>
</dbReference>
<gene>
    <name evidence="2" type="ORF">G5S32_13780</name>
</gene>
<feature type="signal peptide" evidence="1">
    <location>
        <begin position="1"/>
        <end position="17"/>
    </location>
</feature>
<keyword evidence="1" id="KW-0732">Signal</keyword>
<dbReference type="RefSeq" id="WP_165312496.1">
    <property type="nucleotide sequence ID" value="NZ_CP049331.1"/>
</dbReference>
<keyword evidence="3" id="KW-1185">Reference proteome</keyword>
<evidence type="ECO:0000313" key="2">
    <source>
        <dbReference type="EMBL" id="QIH42951.1"/>
    </source>
</evidence>
<dbReference type="Gene3D" id="2.60.40.1120">
    <property type="entry name" value="Carboxypeptidase-like, regulatory domain"/>
    <property type="match status" value="1"/>
</dbReference>
<sequence length="555" mass="58688">MKKTLLATMIISATTLAGCGGGGGGSDSNNSNDNSNDGGASAVLTVTASDYFTGTSLSGTEILVTETVDGSTNTYSGTTDENGELTLTVSSDADRIVVSGDAADYGEYSRIITDGSLSVQLFMQPINSSVTFSPSSSSDLTVSDLNVVSLAANSIVDADGNAPAGDVTAEITIIDPSVDPELMPGNYEALDENGDAQPIESFGAVSVTFNDDEGNSYNLGTNQTATIRIPLGSNSSDIPTTIPLYYYDEETGYWVEEGTATLVIDTDGSYYEGTVSHFTTWNADFLYETIAISGCVEDSSGEKISSASIQTQGVSYSGQAFATTDLSGNFSVLAKPSSSILLTATSPEGTSRTYTLATGTSDETQSECITLETTETSSATVTLTWGENPSDLDTQFIGPTSESGDGKFLLFYGNDEVTINNSYMYLDVDDVTSYGPEITTISSFPYAGRYSYAVYRYAGSSTIAASPARVKVTLDNATQVFSPPSGDATDCWAVFDFVVDSNGGVTVETVGSWEDDSYCYPDVEYSYEYSSQRSDVTINKSNILKDMIKQKYYAK</sequence>
<protein>
    <recommendedName>
        <fullName evidence="4">Carboxypeptidase regulatory-like domain-containing protein</fullName>
    </recommendedName>
</protein>
<dbReference type="EMBL" id="CP049331">
    <property type="protein sequence ID" value="QIH42951.1"/>
    <property type="molecule type" value="Genomic_DNA"/>
</dbReference>
<dbReference type="SUPFAM" id="SSF49464">
    <property type="entry name" value="Carboxypeptidase regulatory domain-like"/>
    <property type="match status" value="1"/>
</dbReference>
<dbReference type="AlphaFoldDB" id="A0A6G7CLE0"/>
<proteinExistence type="predicted"/>
<dbReference type="PROSITE" id="PS51257">
    <property type="entry name" value="PROKAR_LIPOPROTEIN"/>
    <property type="match status" value="1"/>
</dbReference>
<evidence type="ECO:0000313" key="3">
    <source>
        <dbReference type="Proteomes" id="UP000503003"/>
    </source>
</evidence>
<evidence type="ECO:0008006" key="4">
    <source>
        <dbReference type="Google" id="ProtNLM"/>
    </source>
</evidence>
<dbReference type="KEGG" id="vzi:G5S32_13780"/>
<dbReference type="InterPro" id="IPR008969">
    <property type="entry name" value="CarboxyPept-like_regulatory"/>
</dbReference>
<accession>A0A6G7CLE0</accession>
<organism evidence="2 3">
    <name type="scientific">Vibrio ziniensis</name>
    <dbReference type="NCBI Taxonomy" id="2711221"/>
    <lineage>
        <taxon>Bacteria</taxon>
        <taxon>Pseudomonadati</taxon>
        <taxon>Pseudomonadota</taxon>
        <taxon>Gammaproteobacteria</taxon>
        <taxon>Vibrionales</taxon>
        <taxon>Vibrionaceae</taxon>
        <taxon>Vibrio</taxon>
    </lineage>
</organism>
<evidence type="ECO:0000256" key="1">
    <source>
        <dbReference type="SAM" id="SignalP"/>
    </source>
</evidence>
<name>A0A6G7CLE0_9VIBR</name>